<dbReference type="Pfam" id="PF01810">
    <property type="entry name" value="LysE"/>
    <property type="match status" value="1"/>
</dbReference>
<protein>
    <submittedName>
        <fullName evidence="7">LysE family translocator</fullName>
    </submittedName>
</protein>
<feature type="transmembrane region" description="Helical" evidence="6">
    <location>
        <begin position="35"/>
        <end position="62"/>
    </location>
</feature>
<keyword evidence="3 6" id="KW-0812">Transmembrane</keyword>
<evidence type="ECO:0000256" key="2">
    <source>
        <dbReference type="ARBA" id="ARBA00022475"/>
    </source>
</evidence>
<evidence type="ECO:0000256" key="3">
    <source>
        <dbReference type="ARBA" id="ARBA00022692"/>
    </source>
</evidence>
<dbReference type="InterPro" id="IPR001123">
    <property type="entry name" value="LeuE-type"/>
</dbReference>
<dbReference type="PANTHER" id="PTHR30086:SF20">
    <property type="entry name" value="ARGININE EXPORTER PROTEIN ARGO-RELATED"/>
    <property type="match status" value="1"/>
</dbReference>
<evidence type="ECO:0000256" key="5">
    <source>
        <dbReference type="ARBA" id="ARBA00023136"/>
    </source>
</evidence>
<evidence type="ECO:0000256" key="4">
    <source>
        <dbReference type="ARBA" id="ARBA00022989"/>
    </source>
</evidence>
<feature type="transmembrane region" description="Helical" evidence="6">
    <location>
        <begin position="175"/>
        <end position="193"/>
    </location>
</feature>
<comment type="subcellular location">
    <subcellularLocation>
        <location evidence="1">Cell membrane</location>
        <topology evidence="1">Multi-pass membrane protein</topology>
    </subcellularLocation>
</comment>
<dbReference type="PANTHER" id="PTHR30086">
    <property type="entry name" value="ARGININE EXPORTER PROTEIN ARGO"/>
    <property type="match status" value="1"/>
</dbReference>
<keyword evidence="5 6" id="KW-0472">Membrane</keyword>
<dbReference type="RefSeq" id="WP_204910482.1">
    <property type="nucleotide sequence ID" value="NZ_BAAAYR010000002.1"/>
</dbReference>
<keyword evidence="8" id="KW-1185">Reference proteome</keyword>
<accession>A0ABP6XGW9</accession>
<evidence type="ECO:0000313" key="8">
    <source>
        <dbReference type="Proteomes" id="UP001500767"/>
    </source>
</evidence>
<evidence type="ECO:0000256" key="1">
    <source>
        <dbReference type="ARBA" id="ARBA00004651"/>
    </source>
</evidence>
<name>A0ABP6XGW9_9ACTN</name>
<feature type="transmembrane region" description="Helical" evidence="6">
    <location>
        <begin position="69"/>
        <end position="87"/>
    </location>
</feature>
<keyword evidence="4 6" id="KW-1133">Transmembrane helix</keyword>
<feature type="transmembrane region" description="Helical" evidence="6">
    <location>
        <begin position="137"/>
        <end position="163"/>
    </location>
</feature>
<evidence type="ECO:0000313" key="7">
    <source>
        <dbReference type="EMBL" id="GAA3567012.1"/>
    </source>
</evidence>
<dbReference type="EMBL" id="BAAAYR010000002">
    <property type="protein sequence ID" value="GAA3567012.1"/>
    <property type="molecule type" value="Genomic_DNA"/>
</dbReference>
<keyword evidence="2" id="KW-1003">Cell membrane</keyword>
<evidence type="ECO:0000256" key="6">
    <source>
        <dbReference type="SAM" id="Phobius"/>
    </source>
</evidence>
<proteinExistence type="predicted"/>
<gene>
    <name evidence="7" type="ORF">GCM10022197_23860</name>
</gene>
<organism evidence="7 8">
    <name type="scientific">Microlunatus spumicola</name>
    <dbReference type="NCBI Taxonomy" id="81499"/>
    <lineage>
        <taxon>Bacteria</taxon>
        <taxon>Bacillati</taxon>
        <taxon>Actinomycetota</taxon>
        <taxon>Actinomycetes</taxon>
        <taxon>Propionibacteriales</taxon>
        <taxon>Propionibacteriaceae</taxon>
        <taxon>Microlunatus</taxon>
    </lineage>
</organism>
<comment type="caution">
    <text evidence="7">The sequence shown here is derived from an EMBL/GenBank/DDBJ whole genome shotgun (WGS) entry which is preliminary data.</text>
</comment>
<dbReference type="Proteomes" id="UP001500767">
    <property type="component" value="Unassembled WGS sequence"/>
</dbReference>
<reference evidence="8" key="1">
    <citation type="journal article" date="2019" name="Int. J. Syst. Evol. Microbiol.">
        <title>The Global Catalogue of Microorganisms (GCM) 10K type strain sequencing project: providing services to taxonomists for standard genome sequencing and annotation.</title>
        <authorList>
            <consortium name="The Broad Institute Genomics Platform"/>
            <consortium name="The Broad Institute Genome Sequencing Center for Infectious Disease"/>
            <person name="Wu L."/>
            <person name="Ma J."/>
        </authorList>
    </citation>
    <scope>NUCLEOTIDE SEQUENCE [LARGE SCALE GENOMIC DNA]</scope>
    <source>
        <strain evidence="8">JCM 16540</strain>
    </source>
</reference>
<sequence>MLLPVLVFVLVATVSPGGATTLATASGVQFGVRRSLPLLLGIAAGLTTLAVAASLGLAGVLFEVPHLELVVRVLGSVYLLWLAWTIGRSGAPGSTTLAEPRRFRTGVLLLWLNPKAWAITLSAAGAFAAQVDGPVRLAALLGSAFLVCASLSQLLWCSLGGAVARLLTRPCHWRALNVTLAALVVASVVPLWLEG</sequence>